<evidence type="ECO:0000313" key="1">
    <source>
        <dbReference type="EMBL" id="PWZ55801.1"/>
    </source>
</evidence>
<accession>A0A317YD91</accession>
<dbReference type="Proteomes" id="UP000251960">
    <property type="component" value="Chromosome 1"/>
</dbReference>
<gene>
    <name evidence="1" type="ORF">Zm00014a_042129</name>
</gene>
<proteinExistence type="predicted"/>
<dbReference type="AlphaFoldDB" id="A0A317YD91"/>
<sequence length="18" mass="2092">MFNLVVPHQIGQLIVINR</sequence>
<comment type="caution">
    <text evidence="1">The sequence shown here is derived from an EMBL/GenBank/DDBJ whole genome shotgun (WGS) entry which is preliminary data.</text>
</comment>
<reference evidence="1" key="1">
    <citation type="journal article" date="2018" name="Nat. Genet.">
        <title>Extensive intraspecific gene order and gene structural variations between Mo17 and other maize genomes.</title>
        <authorList>
            <person name="Sun S."/>
            <person name="Zhou Y."/>
            <person name="Chen J."/>
            <person name="Shi J."/>
            <person name="Zhao H."/>
            <person name="Zhao H."/>
            <person name="Song W."/>
            <person name="Zhang M."/>
            <person name="Cui Y."/>
            <person name="Dong X."/>
            <person name="Liu H."/>
            <person name="Ma X."/>
            <person name="Jiao Y."/>
            <person name="Wang B."/>
            <person name="Wei X."/>
            <person name="Stein J.C."/>
            <person name="Glaubitz J.C."/>
            <person name="Lu F."/>
            <person name="Yu G."/>
            <person name="Liang C."/>
            <person name="Fengler K."/>
            <person name="Li B."/>
            <person name="Rafalski A."/>
            <person name="Schnable P.S."/>
            <person name="Ware D.H."/>
            <person name="Buckler E.S."/>
            <person name="Lai J."/>
        </authorList>
    </citation>
    <scope>NUCLEOTIDE SEQUENCE [LARGE SCALE GENOMIC DNA]</scope>
    <source>
        <tissue evidence="1">Seedling</tissue>
    </source>
</reference>
<organism evidence="1">
    <name type="scientific">Zea mays</name>
    <name type="common">Maize</name>
    <dbReference type="NCBI Taxonomy" id="4577"/>
    <lineage>
        <taxon>Eukaryota</taxon>
        <taxon>Viridiplantae</taxon>
        <taxon>Streptophyta</taxon>
        <taxon>Embryophyta</taxon>
        <taxon>Tracheophyta</taxon>
        <taxon>Spermatophyta</taxon>
        <taxon>Magnoliopsida</taxon>
        <taxon>Liliopsida</taxon>
        <taxon>Poales</taxon>
        <taxon>Poaceae</taxon>
        <taxon>PACMAD clade</taxon>
        <taxon>Panicoideae</taxon>
        <taxon>Andropogonodae</taxon>
        <taxon>Andropogoneae</taxon>
        <taxon>Tripsacinae</taxon>
        <taxon>Zea</taxon>
    </lineage>
</organism>
<protein>
    <submittedName>
        <fullName evidence="1">Uncharacterized protein</fullName>
    </submittedName>
</protein>
<name>A0A317YD91_MAIZE</name>
<dbReference type="EMBL" id="NCVQ01000001">
    <property type="protein sequence ID" value="PWZ55801.1"/>
    <property type="molecule type" value="Genomic_DNA"/>
</dbReference>